<comment type="caution">
    <text evidence="1">The sequence shown here is derived from an EMBL/GenBank/DDBJ whole genome shotgun (WGS) entry which is preliminary data.</text>
</comment>
<dbReference type="Proteomes" id="UP000232323">
    <property type="component" value="Unassembled WGS sequence"/>
</dbReference>
<reference evidence="1 2" key="1">
    <citation type="submission" date="2017-08" db="EMBL/GenBank/DDBJ databases">
        <title>Acidophilic green algal genome provides insights into adaptation to an acidic environment.</title>
        <authorList>
            <person name="Hirooka S."/>
            <person name="Hirose Y."/>
            <person name="Kanesaki Y."/>
            <person name="Higuchi S."/>
            <person name="Fujiwara T."/>
            <person name="Onuma R."/>
            <person name="Era A."/>
            <person name="Ohbayashi R."/>
            <person name="Uzuka A."/>
            <person name="Nozaki H."/>
            <person name="Yoshikawa H."/>
            <person name="Miyagishima S.Y."/>
        </authorList>
    </citation>
    <scope>NUCLEOTIDE SEQUENCE [LARGE SCALE GENOMIC DNA]</scope>
    <source>
        <strain evidence="1 2">NIES-2499</strain>
    </source>
</reference>
<evidence type="ECO:0000313" key="1">
    <source>
        <dbReference type="EMBL" id="GAX85480.1"/>
    </source>
</evidence>
<evidence type="ECO:0000313" key="2">
    <source>
        <dbReference type="Proteomes" id="UP000232323"/>
    </source>
</evidence>
<dbReference type="AlphaFoldDB" id="A0A250XRP8"/>
<protein>
    <submittedName>
        <fullName evidence="1">Uncharacterized protein</fullName>
    </submittedName>
</protein>
<organism evidence="1 2">
    <name type="scientific">Chlamydomonas eustigma</name>
    <dbReference type="NCBI Taxonomy" id="1157962"/>
    <lineage>
        <taxon>Eukaryota</taxon>
        <taxon>Viridiplantae</taxon>
        <taxon>Chlorophyta</taxon>
        <taxon>core chlorophytes</taxon>
        <taxon>Chlorophyceae</taxon>
        <taxon>CS clade</taxon>
        <taxon>Chlamydomonadales</taxon>
        <taxon>Chlamydomonadaceae</taxon>
        <taxon>Chlamydomonas</taxon>
    </lineage>
</organism>
<name>A0A250XRP8_9CHLO</name>
<sequence length="260" mass="28651">MVAENNIDVDVQLMDDIQEELPAEDIRIDTGMIVDVIDVSKDEELSAAPSEFKSKLEKNSLLWDNAPEGSTVSCQGVGRKVKETEKGICMAAVIEFIKANETPGWTDAHVKTAFNSRRGAEGVLLYDRIQIIGHKFCSICSARNMSSKARVNQFIVQNYEGNGPQSGHYVGEIQCFLKIPRHVDSPTSSGNAGIPPLRLPIVKFYSKPKKHASGNLWEVNTQSVLQRSAFYAVEPLSIMGKVVVAYPKGEEGVVLLTYSY</sequence>
<proteinExistence type="predicted"/>
<keyword evidence="2" id="KW-1185">Reference proteome</keyword>
<accession>A0A250XRP8</accession>
<dbReference type="EMBL" id="BEGY01000171">
    <property type="protein sequence ID" value="GAX85480.1"/>
    <property type="molecule type" value="Genomic_DNA"/>
</dbReference>
<gene>
    <name evidence="1" type="ORF">CEUSTIGMA_g12896.t1</name>
</gene>